<reference evidence="1" key="1">
    <citation type="submission" date="2021-06" db="EMBL/GenBank/DDBJ databases">
        <title>44 bacteria genomes isolated from Dapeng, Shenzhen.</title>
        <authorList>
            <person name="Zheng W."/>
            <person name="Yu S."/>
            <person name="Huang Y."/>
        </authorList>
    </citation>
    <scope>NUCLEOTIDE SEQUENCE</scope>
    <source>
        <strain evidence="1">DP5N28-2</strain>
    </source>
</reference>
<protein>
    <submittedName>
        <fullName evidence="1">Uncharacterized protein</fullName>
    </submittedName>
</protein>
<dbReference type="Proteomes" id="UP000753961">
    <property type="component" value="Unassembled WGS sequence"/>
</dbReference>
<dbReference type="RefSeq" id="WP_222579877.1">
    <property type="nucleotide sequence ID" value="NZ_JAHVHU010000008.1"/>
</dbReference>
<dbReference type="Pfam" id="PF18934">
    <property type="entry name" value="DUF5682"/>
    <property type="match status" value="1"/>
</dbReference>
<accession>A0A953HNG5</accession>
<dbReference type="EMBL" id="JAHVHU010000008">
    <property type="protein sequence ID" value="MBY5958339.1"/>
    <property type="molecule type" value="Genomic_DNA"/>
</dbReference>
<evidence type="ECO:0000313" key="1">
    <source>
        <dbReference type="EMBL" id="MBY5958339.1"/>
    </source>
</evidence>
<name>A0A953HNG5_9BACT</name>
<evidence type="ECO:0000313" key="2">
    <source>
        <dbReference type="Proteomes" id="UP000753961"/>
    </source>
</evidence>
<organism evidence="1 2">
    <name type="scientific">Membranihabitans marinus</name>
    <dbReference type="NCBI Taxonomy" id="1227546"/>
    <lineage>
        <taxon>Bacteria</taxon>
        <taxon>Pseudomonadati</taxon>
        <taxon>Bacteroidota</taxon>
        <taxon>Saprospiria</taxon>
        <taxon>Saprospirales</taxon>
        <taxon>Saprospiraceae</taxon>
        <taxon>Membranihabitans</taxon>
    </lineage>
</organism>
<keyword evidence="2" id="KW-1185">Reference proteome</keyword>
<dbReference type="InterPro" id="IPR043737">
    <property type="entry name" value="DUF5682"/>
</dbReference>
<proteinExistence type="predicted"/>
<gene>
    <name evidence="1" type="ORF">KUV50_09370</name>
</gene>
<sequence length="724" mass="84271">MSKIQFYGIRHHGPGSALRLKTALEEWKPDLILIELPADAQPLLDTFSPGNMTPPVSILIYDPKSFTQASYFPLAEFSPEWQALLYGHHHMVPTKAIDVPMKKYFQKEFSREKWTTNPFQLLADQTDFPDVEQWWDHFLENNQSSRDLFHAIDQLMEVLREGLPVSQENEWREHFMKTQIKKYTNQDYERIAVVCGAFHVPELRQFNKKKKAPDPKVKSKKTEAIWIPWSYERLTQKNAYGAGIQHPIWYEALFRHEAEAGQYWIAQAMTAIRQKGKNISSAHGLEVLRLAESLRRIRKKNRMGRPELEEALTSVVFDGDRSWITLYGNDLYIGSKKGHFPEEMYQIPLQKDFRNRIKKARLSKVLSEHTEVQKNLDLRKDLHREHSRFFHQTGLLQIPLARTLEANTGALGTFKESWDIKWDPVSEWTIVQAGTYGTTIASAAENKLCKTIHQAEEMETLVTGLKEAFLCGFENLFKDIQDKMVLMYAVSDSIVALLDSLETLLYVDQYGHIRWTETPDLCPLIERITMRVADLLPAAILHLEEKTDQQLRQHLNQIQYALANPVYRPVRDLLAETWIRILSQNNHTDFYHGLALKMAMNQDLIGSGFTEDQFLRHFSDSDPENILDWLEGLLSGQILWIVYDRSFLQRLNSWIGQMSPDSFTNNLPILRKIFTRSGPEERQKLFQVIQHPVQEVHEQDLTDYSEEIEEYVADLVQQYGELKA</sequence>
<comment type="caution">
    <text evidence="1">The sequence shown here is derived from an EMBL/GenBank/DDBJ whole genome shotgun (WGS) entry which is preliminary data.</text>
</comment>
<dbReference type="AlphaFoldDB" id="A0A953HNG5"/>